<protein>
    <submittedName>
        <fullName evidence="8">Unnamed protein product</fullName>
    </submittedName>
</protein>
<gene>
    <name evidence="8" type="ORF">Pfra01_001960600</name>
</gene>
<evidence type="ECO:0000256" key="6">
    <source>
        <dbReference type="ARBA" id="ARBA00023026"/>
    </source>
</evidence>
<accession>A0A9W7D3I2</accession>
<evidence type="ECO:0000256" key="2">
    <source>
        <dbReference type="ARBA" id="ARBA00004613"/>
    </source>
</evidence>
<dbReference type="GO" id="GO:0043657">
    <property type="term" value="C:host cell"/>
    <property type="evidence" value="ECO:0007669"/>
    <property type="project" value="UniProtKB-SubCell"/>
</dbReference>
<feature type="domain" description="RxLR effector PexRD54 WY" evidence="7">
    <location>
        <begin position="273"/>
        <end position="309"/>
    </location>
</feature>
<keyword evidence="5" id="KW-0732">Signal</keyword>
<comment type="similarity">
    <text evidence="3">Belongs to the RxLR effector family.</text>
</comment>
<sequence>MRLRRLVEVPSLVFAIAFVVQLDQVIGTKLRSSSYSIWSGAFIPSKGGIPTVRVLTHGDDGNNGERDGLSVSSIEKLKALVSSKVTPEKLQSWLNKGKPADAAFTRMHLDKTESWLIYSDEFPKWLSYVDDLNAKISTKKTSAISILSAHFGDAALYKMIDGAQYRTRTKDLAAKLERELMQYWVATAKAPDDVFLVMELNNVETNLLKNIKFRAWSKYVDDYNARYPEQEASMIPALRLQRYDDQVLFSMAAAGMNLEATKNVATKLQEQLIHVWLSSRKSPDDALMELGLGQASGKLFEDPLFDKWV</sequence>
<name>A0A9W7D3I2_9STRA</name>
<keyword evidence="9" id="KW-1185">Reference proteome</keyword>
<evidence type="ECO:0000256" key="1">
    <source>
        <dbReference type="ARBA" id="ARBA00004340"/>
    </source>
</evidence>
<comment type="subcellular location">
    <subcellularLocation>
        <location evidence="1">Host cell</location>
    </subcellularLocation>
    <subcellularLocation>
        <location evidence="2">Secreted</location>
    </subcellularLocation>
</comment>
<dbReference type="Proteomes" id="UP001165121">
    <property type="component" value="Unassembled WGS sequence"/>
</dbReference>
<dbReference type="Pfam" id="PF22748">
    <property type="entry name" value="PexRD54_WY"/>
    <property type="match status" value="1"/>
</dbReference>
<dbReference type="GO" id="GO:0005576">
    <property type="term" value="C:extracellular region"/>
    <property type="evidence" value="ECO:0007669"/>
    <property type="project" value="UniProtKB-SubCell"/>
</dbReference>
<keyword evidence="4" id="KW-0964">Secreted</keyword>
<evidence type="ECO:0000313" key="9">
    <source>
        <dbReference type="Proteomes" id="UP001165121"/>
    </source>
</evidence>
<evidence type="ECO:0000256" key="5">
    <source>
        <dbReference type="ARBA" id="ARBA00022729"/>
    </source>
</evidence>
<comment type="caution">
    <text evidence="8">The sequence shown here is derived from an EMBL/GenBank/DDBJ whole genome shotgun (WGS) entry which is preliminary data.</text>
</comment>
<dbReference type="OrthoDB" id="127322at2759"/>
<reference evidence="8" key="1">
    <citation type="submission" date="2023-04" db="EMBL/GenBank/DDBJ databases">
        <title>Phytophthora fragariaefolia NBRC 109709.</title>
        <authorList>
            <person name="Ichikawa N."/>
            <person name="Sato H."/>
            <person name="Tonouchi N."/>
        </authorList>
    </citation>
    <scope>NUCLEOTIDE SEQUENCE</scope>
    <source>
        <strain evidence="8">NBRC 109709</strain>
    </source>
</reference>
<evidence type="ECO:0000256" key="3">
    <source>
        <dbReference type="ARBA" id="ARBA00010400"/>
    </source>
</evidence>
<keyword evidence="6" id="KW-0843">Virulence</keyword>
<proteinExistence type="inferred from homology"/>
<dbReference type="InterPro" id="IPR054463">
    <property type="entry name" value="PexRD54_WY"/>
</dbReference>
<dbReference type="EMBL" id="BSXT01002545">
    <property type="protein sequence ID" value="GMF49551.1"/>
    <property type="molecule type" value="Genomic_DNA"/>
</dbReference>
<evidence type="ECO:0000313" key="8">
    <source>
        <dbReference type="EMBL" id="GMF49551.1"/>
    </source>
</evidence>
<evidence type="ECO:0000256" key="4">
    <source>
        <dbReference type="ARBA" id="ARBA00022525"/>
    </source>
</evidence>
<dbReference type="AlphaFoldDB" id="A0A9W7D3I2"/>
<organism evidence="8 9">
    <name type="scientific">Phytophthora fragariaefolia</name>
    <dbReference type="NCBI Taxonomy" id="1490495"/>
    <lineage>
        <taxon>Eukaryota</taxon>
        <taxon>Sar</taxon>
        <taxon>Stramenopiles</taxon>
        <taxon>Oomycota</taxon>
        <taxon>Peronosporomycetes</taxon>
        <taxon>Peronosporales</taxon>
        <taxon>Peronosporaceae</taxon>
        <taxon>Phytophthora</taxon>
    </lineage>
</organism>
<evidence type="ECO:0000259" key="7">
    <source>
        <dbReference type="Pfam" id="PF22748"/>
    </source>
</evidence>